<dbReference type="EMBL" id="OD011013">
    <property type="protein sequence ID" value="CAD7416406.1"/>
    <property type="molecule type" value="Genomic_DNA"/>
</dbReference>
<evidence type="ECO:0000313" key="1">
    <source>
        <dbReference type="EMBL" id="CAD7416406.1"/>
    </source>
</evidence>
<reference evidence="1" key="1">
    <citation type="submission" date="2020-11" db="EMBL/GenBank/DDBJ databases">
        <authorList>
            <person name="Tran Van P."/>
        </authorList>
    </citation>
    <scope>NUCLEOTIDE SEQUENCE</scope>
</reference>
<organism evidence="1">
    <name type="scientific">Timema poppense</name>
    <name type="common">Walking stick</name>
    <dbReference type="NCBI Taxonomy" id="170557"/>
    <lineage>
        <taxon>Eukaryota</taxon>
        <taxon>Metazoa</taxon>
        <taxon>Ecdysozoa</taxon>
        <taxon>Arthropoda</taxon>
        <taxon>Hexapoda</taxon>
        <taxon>Insecta</taxon>
        <taxon>Pterygota</taxon>
        <taxon>Neoptera</taxon>
        <taxon>Polyneoptera</taxon>
        <taxon>Phasmatodea</taxon>
        <taxon>Timematodea</taxon>
        <taxon>Timematoidea</taxon>
        <taxon>Timematidae</taxon>
        <taxon>Timema</taxon>
    </lineage>
</organism>
<sequence>MFMFVFERELRTQFLGGCFVCGAQGIPAYCRHNPLPSVPANKSYSPPNETACDTANFRMVKSFTINESIDYLISACAQRCEVLDEDRGVGTLSTTAPITSTRPRLRINHYMDLVLWKQLCVPERPQILFTLSGGHSRRLACLHAPYVAPV</sequence>
<protein>
    <submittedName>
        <fullName evidence="1">Uncharacterized protein</fullName>
    </submittedName>
</protein>
<proteinExistence type="predicted"/>
<accession>A0A7R9DKH9</accession>
<gene>
    <name evidence="1" type="ORF">TPSB3V08_LOCUS11016</name>
</gene>
<dbReference type="AlphaFoldDB" id="A0A7R9DKH9"/>
<name>A0A7R9DKH9_TIMPO</name>